<evidence type="ECO:0008006" key="3">
    <source>
        <dbReference type="Google" id="ProtNLM"/>
    </source>
</evidence>
<dbReference type="EMBL" id="CP000830">
    <property type="protein sequence ID" value="ABV94285.1"/>
    <property type="molecule type" value="Genomic_DNA"/>
</dbReference>
<evidence type="ECO:0000313" key="1">
    <source>
        <dbReference type="EMBL" id="ABV94285.1"/>
    </source>
</evidence>
<reference evidence="2" key="1">
    <citation type="journal article" date="2010" name="ISME J.">
        <title>The complete genome sequence of the algal symbiont Dinoroseobacter shibae: a hitchhiker's guide to life in the sea.</title>
        <authorList>
            <person name="Wagner-Dobler I."/>
            <person name="Ballhausen B."/>
            <person name="Berger M."/>
            <person name="Brinkhoff T."/>
            <person name="Buchholz I."/>
            <person name="Bunk B."/>
            <person name="Cypionka H."/>
            <person name="Daniel R."/>
            <person name="Drepper T."/>
            <person name="Gerdts G."/>
            <person name="Hahnke S."/>
            <person name="Han C."/>
            <person name="Jahn D."/>
            <person name="Kalhoefer D."/>
            <person name="Kiss H."/>
            <person name="Klenk H.P."/>
            <person name="Kyrpides N."/>
            <person name="Liebl W."/>
            <person name="Liesegang H."/>
            <person name="Meincke L."/>
            <person name="Pati A."/>
            <person name="Petersen J."/>
            <person name="Piekarski T."/>
            <person name="Pommerenke C."/>
            <person name="Pradella S."/>
            <person name="Pukall R."/>
            <person name="Rabus R."/>
            <person name="Stackebrandt E."/>
            <person name="Thole S."/>
            <person name="Thompson L."/>
            <person name="Tielen P."/>
            <person name="Tomasch J."/>
            <person name="von Jan M."/>
            <person name="Wanphrut N."/>
            <person name="Wichels A."/>
            <person name="Zech H."/>
            <person name="Simon M."/>
        </authorList>
    </citation>
    <scope>NUCLEOTIDE SEQUENCE [LARGE SCALE GENOMIC DNA]</scope>
    <source>
        <strain evidence="2">DSM 16493 / NCIMB 14021 / DFL 12</strain>
    </source>
</reference>
<dbReference type="RefSeq" id="WP_012179213.1">
    <property type="nucleotide sequence ID" value="NC_009952.1"/>
</dbReference>
<protein>
    <recommendedName>
        <fullName evidence="3">Baseplate protein J-like domain-containing protein</fullName>
    </recommendedName>
</protein>
<keyword evidence="2" id="KW-1185">Reference proteome</keyword>
<dbReference type="STRING" id="398580.Dshi_2552"/>
<evidence type="ECO:0000313" key="2">
    <source>
        <dbReference type="Proteomes" id="UP000006833"/>
    </source>
</evidence>
<gene>
    <name evidence="1" type="ordered locus">Dshi_2552</name>
</gene>
<dbReference type="eggNOG" id="COG3299">
    <property type="taxonomic scope" value="Bacteria"/>
</dbReference>
<dbReference type="KEGG" id="dsh:Dshi_2552"/>
<proteinExistence type="predicted"/>
<dbReference type="HOGENOM" id="CLU_280579_0_0_5"/>
<organism evidence="1 2">
    <name type="scientific">Dinoroseobacter shibae (strain DSM 16493 / NCIMB 14021 / DFL 12)</name>
    <dbReference type="NCBI Taxonomy" id="398580"/>
    <lineage>
        <taxon>Bacteria</taxon>
        <taxon>Pseudomonadati</taxon>
        <taxon>Pseudomonadota</taxon>
        <taxon>Alphaproteobacteria</taxon>
        <taxon>Rhodobacterales</taxon>
        <taxon>Roseobacteraceae</taxon>
        <taxon>Dinoroseobacter</taxon>
    </lineage>
</organism>
<accession>A8LST6</accession>
<dbReference type="AlphaFoldDB" id="A8LST6"/>
<sequence>MSGDFTRWNRAGLRRFRYVGGNAVTFLETLRAHLAEGYRAPGEALPRWSDLVTRNPVAADEDPAEREARLLAQYADIRRDHGWEILRAFARSTHVLTEHIDAYANETFIRTATQWDSVRHLIKLLDARPAPPASARTVLAFDASEAGKLAKGFQVKAGPGGDGPPPVFETIADLDLDPALNVLRPTDWNRGQEDFAYSAAASGHVASFPLPDSGMAPVVGEIAVLEIAAADGVSAPSAFGVQVNPGIGGMAMLQGQSPAGGGDLTVKRWRVALHAGARLVQTPRLAGPDVVILTPEHNLAAGRSTVTWLAGGTWRTARVMEIDGDRVRLDGGLMPGVGADLYAMVEARSQVLPGSETLVLPFERGASGRVWSVALVDKTADVRTKSSNDALGNSFPEYDFVTGLATALYVPGGSDPVARVEVAAPSGLVLGGAVEGLRQGDWIVSAGSQLQAVRVTAVTEREGDTAIDTVPEITDLQAPVHLHFADVLRPLDHDRNRSSVHDATALSDRVTRVLVDVGGSARLARGRQVILEDPERSHAGEITATGPGWIEIAPVIPGTELTDPLDVTPFERWSTTLSANVVTADHGETQDLKIIGSGDATASNQVFEIKAQELSFTTDPLMPAGVRAGVEIFVGARRWRQVGNLRDSGPTDADYEVRVAEDGTVTAHFGDGRHGRRLPTGTDNVRATWRKGVGSVGNLPRSTLRKIVQPDPRLSAVRQPVAAAGGAEAEGVESLRDNAAAGLLTLGRAVSVSDFGKLAAQNAQVLQAMSYRVAPGTARGELVEVVVVPAGGRMGTLGEDLTQFLAGNGLPGVNLRVVPYVALPLSLSVRIEVRSAAYDPDEVAEVVRVKISEAYALERAQLGAPLFRSQILHLVEGVEGVENARADILTAGWAGITPAPGIGLGTGSGVRSVRPRPNQMIHHDPDLSQLTISTQEFTL</sequence>
<name>A8LST6_DINSH</name>
<dbReference type="OrthoDB" id="266253at2"/>
<dbReference type="Proteomes" id="UP000006833">
    <property type="component" value="Chromosome"/>
</dbReference>